<accession>A0A437SXP6</accession>
<sequence length="365" mass="41271">MNPVPRVTNKPILHLSGIANDNLSGYQVLIDGNNVFTQKSDNSGTYYPESGKPANAYGSYQIDYDINLDDNNGRPTDHIITVEVLDGYNNSTLKQFKIHYDPNFNGKSESTTGEDVKGKHREPHVNIQPERPLISNFETTSTSVQPATETPDYQLLPLTLTHNAFVYDKDGKVVVTPDGKRDLLIKGSVISTWNNAQITVLAGKKYVQIGDNAYVKLFNTLLKKLVVHNSYLYDSTGHAISENGKISVLKHGKFVYVWNNGQEFVINGKRFYRLANCKFIKATNLKSVKAIKVTHYRARLYNSEGKKLNKRMKLTKGKYYWAWNNAKIVKIRGKKYYRVGKNRYVRANKAVVANAKVALDTDKLK</sequence>
<protein>
    <recommendedName>
        <fullName evidence="2">S-layer protein C-terminal domain-containing protein</fullName>
    </recommendedName>
</protein>
<dbReference type="Proteomes" id="UP000288291">
    <property type="component" value="Unassembled WGS sequence"/>
</dbReference>
<dbReference type="Pfam" id="PF03217">
    <property type="entry name" value="SlpA"/>
    <property type="match status" value="3"/>
</dbReference>
<evidence type="ECO:0000313" key="3">
    <source>
        <dbReference type="EMBL" id="RVU71691.1"/>
    </source>
</evidence>
<feature type="domain" description="S-layer protein C-terminal" evidence="2">
    <location>
        <begin position="159"/>
        <end position="216"/>
    </location>
</feature>
<dbReference type="AlphaFoldDB" id="A0A437SXP6"/>
<feature type="region of interest" description="Disordered" evidence="1">
    <location>
        <begin position="104"/>
        <end position="123"/>
    </location>
</feature>
<reference evidence="3 4" key="1">
    <citation type="submission" date="2018-12" db="EMBL/GenBank/DDBJ databases">
        <authorList>
            <person name="Meng J."/>
        </authorList>
    </citation>
    <scope>NUCLEOTIDE SEQUENCE [LARGE SCALE GENOMIC DNA]</scope>
    <source>
        <strain evidence="3 4">HT111-2</strain>
    </source>
</reference>
<organism evidence="3 4">
    <name type="scientific">Lactobacillus xujianguonis</name>
    <dbReference type="NCBI Taxonomy" id="2495899"/>
    <lineage>
        <taxon>Bacteria</taxon>
        <taxon>Bacillati</taxon>
        <taxon>Bacillota</taxon>
        <taxon>Bacilli</taxon>
        <taxon>Lactobacillales</taxon>
        <taxon>Lactobacillaceae</taxon>
        <taxon>Lactobacillus</taxon>
    </lineage>
</organism>
<name>A0A437SXP6_9LACO</name>
<proteinExistence type="predicted"/>
<dbReference type="InterPro" id="IPR024968">
    <property type="entry name" value="SlpA_C_lactobacillus"/>
</dbReference>
<gene>
    <name evidence="3" type="ORF">EJK17_01040</name>
</gene>
<feature type="domain" description="S-layer protein C-terminal" evidence="2">
    <location>
        <begin position="223"/>
        <end position="282"/>
    </location>
</feature>
<keyword evidence="4" id="KW-1185">Reference proteome</keyword>
<evidence type="ECO:0000313" key="4">
    <source>
        <dbReference type="Proteomes" id="UP000288291"/>
    </source>
</evidence>
<comment type="caution">
    <text evidence="3">The sequence shown here is derived from an EMBL/GenBank/DDBJ whole genome shotgun (WGS) entry which is preliminary data.</text>
</comment>
<dbReference type="EMBL" id="RXIA01000003">
    <property type="protein sequence ID" value="RVU71691.1"/>
    <property type="molecule type" value="Genomic_DNA"/>
</dbReference>
<evidence type="ECO:0000259" key="2">
    <source>
        <dbReference type="Pfam" id="PF03217"/>
    </source>
</evidence>
<evidence type="ECO:0000256" key="1">
    <source>
        <dbReference type="SAM" id="MobiDB-lite"/>
    </source>
</evidence>
<feature type="domain" description="S-layer protein C-terminal" evidence="2">
    <location>
        <begin position="283"/>
        <end position="348"/>
    </location>
</feature>